<gene>
    <name evidence="1" type="ORF">BVF97_20030</name>
</gene>
<sequence>MELGWAYPKRRELIDRLASNVSANQHKHPINFQNERTFFPIFKVEIGMPKYRLSNGRTQDAQEQYYTEKNLSEDYFERDLELEEVHEAQHGILKQQLKSSGIDLLDYFTKNKQEEPLILDNNGFVVNGNRRLCTMRELRQKDIVAGKQSPRFSHIEVIILPPCSEEDILALEGKLQITQDIKADYIWTAEGCMYRSLRDKKGFTTEKIASLYEGKKKEDVEELILLLTYVDQYLASRNIPKQYHRIQEDQLAFEAIVKGRKKLNDEDKKDIFQTIAFSVIEKPLTGMGRLYSFLPKIVDNIDAIIERAQQEFPPEEQMSIDDEDFDDGLLGGSDFELNLINLAQTLDKEENRENVVHITKDVIDAEDDRQQRFTVIQKIQRANSLLQDAVNMFDDDTEVVGIQSQLEAIETHIEELKGKLLNVAH</sequence>
<organism evidence="1 2">
    <name type="scientific">Bacillus thuringiensis</name>
    <dbReference type="NCBI Taxonomy" id="1428"/>
    <lineage>
        <taxon>Bacteria</taxon>
        <taxon>Bacillati</taxon>
        <taxon>Bacillota</taxon>
        <taxon>Bacilli</taxon>
        <taxon>Bacillales</taxon>
        <taxon>Bacillaceae</taxon>
        <taxon>Bacillus</taxon>
        <taxon>Bacillus cereus group</taxon>
    </lineage>
</organism>
<reference evidence="1 2" key="1">
    <citation type="submission" date="2017-01" db="EMBL/GenBank/DDBJ databases">
        <title>Draft Genome Sequence of Bacillus thuringiensis DNG9.</title>
        <authorList>
            <person name="Rosana A.R."/>
            <person name="Daas M.S."/>
            <person name="Acedo J.Z."/>
            <person name="Case R.J."/>
            <person name="Vederas J.C."/>
            <person name="Nateche F."/>
            <person name="Kebbouche-Gana S."/>
        </authorList>
    </citation>
    <scope>NUCLEOTIDE SEQUENCE [LARGE SCALE GENOMIC DNA]</scope>
    <source>
        <strain evidence="1 2">DNG9</strain>
    </source>
</reference>
<protein>
    <recommendedName>
        <fullName evidence="3">ParB/Sulfiredoxin domain-containing protein</fullName>
    </recommendedName>
</protein>
<comment type="caution">
    <text evidence="1">The sequence shown here is derived from an EMBL/GenBank/DDBJ whole genome shotgun (WGS) entry which is preliminary data.</text>
</comment>
<evidence type="ECO:0000313" key="2">
    <source>
        <dbReference type="Proteomes" id="UP000190187"/>
    </source>
</evidence>
<dbReference type="EMBL" id="MSTN01000008">
    <property type="protein sequence ID" value="OPD49315.1"/>
    <property type="molecule type" value="Genomic_DNA"/>
</dbReference>
<dbReference type="AlphaFoldDB" id="A0ABD6R4Z9"/>
<accession>A0ABD6R4Z9</accession>
<dbReference type="RefSeq" id="WP_078994246.1">
    <property type="nucleotide sequence ID" value="NZ_MSTN01000008.1"/>
</dbReference>
<dbReference type="Proteomes" id="UP000190187">
    <property type="component" value="Unassembled WGS sequence"/>
</dbReference>
<evidence type="ECO:0000313" key="1">
    <source>
        <dbReference type="EMBL" id="OPD49315.1"/>
    </source>
</evidence>
<proteinExistence type="predicted"/>
<name>A0ABD6R4Z9_BACTU</name>
<evidence type="ECO:0008006" key="3">
    <source>
        <dbReference type="Google" id="ProtNLM"/>
    </source>
</evidence>